<dbReference type="InterPro" id="IPR037382">
    <property type="entry name" value="Rsc/polybromo"/>
</dbReference>
<evidence type="ECO:0000256" key="11">
    <source>
        <dbReference type="SAM" id="MobiDB-lite"/>
    </source>
</evidence>
<name>G0VKR0_NAUCA</name>
<dbReference type="PANTHER" id="PTHR16062">
    <property type="entry name" value="SWI/SNF-RELATED"/>
    <property type="match status" value="1"/>
</dbReference>
<dbReference type="CDD" id="cd05521">
    <property type="entry name" value="Bromo_Rsc1_2_I"/>
    <property type="match status" value="1"/>
</dbReference>
<dbReference type="PANTHER" id="PTHR16062:SF21">
    <property type="entry name" value="CHROMATIN STRUCTURE-REMODELING COMPLEX SUBUNIT RSC1-RELATED"/>
    <property type="match status" value="1"/>
</dbReference>
<keyword evidence="6 10" id="KW-0103">Bromodomain</keyword>
<dbReference type="FunFam" id="1.20.920.10:FF:000042">
    <property type="entry name" value="RSC complex member"/>
    <property type="match status" value="1"/>
</dbReference>
<dbReference type="GO" id="GO:0006337">
    <property type="term" value="P:nucleosome disassembly"/>
    <property type="evidence" value="ECO:0007669"/>
    <property type="project" value="EnsemblFungi"/>
</dbReference>
<evidence type="ECO:0000256" key="10">
    <source>
        <dbReference type="PROSITE-ProRule" id="PRU00035"/>
    </source>
</evidence>
<reference evidence="14 15" key="1">
    <citation type="journal article" date="2011" name="Proc. Natl. Acad. Sci. U.S.A.">
        <title>Evolutionary erosion of yeast sex chromosomes by mating-type switching accidents.</title>
        <authorList>
            <person name="Gordon J.L."/>
            <person name="Armisen D."/>
            <person name="Proux-Wera E."/>
            <person name="Oheigeartaigh S.S."/>
            <person name="Byrne K.P."/>
            <person name="Wolfe K.H."/>
        </authorList>
    </citation>
    <scope>NUCLEOTIDE SEQUENCE [LARGE SCALE GENOMIC DNA]</scope>
    <source>
        <strain evidence="15">ATCC 76901 / BCRC 22586 / CBS 4309 / NBRC 1992 / NRRL Y-12630</strain>
    </source>
</reference>
<evidence type="ECO:0000256" key="5">
    <source>
        <dbReference type="ARBA" id="ARBA00023015"/>
    </source>
</evidence>
<feature type="compositionally biased region" description="Basic and acidic residues" evidence="11">
    <location>
        <begin position="130"/>
        <end position="141"/>
    </location>
</feature>
<feature type="region of interest" description="Disordered" evidence="11">
    <location>
        <begin position="204"/>
        <end position="253"/>
    </location>
</feature>
<dbReference type="FunFam" id="2.30.30.490:FF:000016">
    <property type="entry name" value="RSC complex member"/>
    <property type="match status" value="1"/>
</dbReference>
<evidence type="ECO:0000256" key="6">
    <source>
        <dbReference type="ARBA" id="ARBA00023117"/>
    </source>
</evidence>
<dbReference type="STRING" id="1064592.G0VKR0"/>
<feature type="compositionally biased region" description="Low complexity" evidence="11">
    <location>
        <begin position="216"/>
        <end position="227"/>
    </location>
</feature>
<feature type="domain" description="Bromo" evidence="12">
    <location>
        <begin position="25"/>
        <end position="93"/>
    </location>
</feature>
<dbReference type="KEGG" id="ncs:NCAS_0J01190"/>
<reference key="2">
    <citation type="submission" date="2011-08" db="EMBL/GenBank/DDBJ databases">
        <title>Genome sequence of Naumovozyma castellii.</title>
        <authorList>
            <person name="Gordon J.L."/>
            <person name="Armisen D."/>
            <person name="Proux-Wera E."/>
            <person name="OhEigeartaigh S.S."/>
            <person name="Byrne K.P."/>
            <person name="Wolfe K.H."/>
        </authorList>
    </citation>
    <scope>NUCLEOTIDE SEQUENCE</scope>
    <source>
        <strain>Type strain:CBS 4309</strain>
    </source>
</reference>
<dbReference type="SMART" id="SM00297">
    <property type="entry name" value="BROMO"/>
    <property type="match status" value="2"/>
</dbReference>
<evidence type="ECO:0000259" key="12">
    <source>
        <dbReference type="PROSITE" id="PS50014"/>
    </source>
</evidence>
<proteinExistence type="inferred from homology"/>
<evidence type="ECO:0000256" key="2">
    <source>
        <dbReference type="ARBA" id="ARBA00022553"/>
    </source>
</evidence>
<dbReference type="InterPro" id="IPR018359">
    <property type="entry name" value="Bromodomain_CS"/>
</dbReference>
<dbReference type="PROSITE" id="PS50014">
    <property type="entry name" value="BROMODOMAIN_2"/>
    <property type="match status" value="1"/>
</dbReference>
<keyword evidence="8" id="KW-0539">Nucleus</keyword>
<feature type="compositionally biased region" description="Basic residues" evidence="11">
    <location>
        <begin position="244"/>
        <end position="253"/>
    </location>
</feature>
<evidence type="ECO:0000259" key="13">
    <source>
        <dbReference type="PROSITE" id="PS51038"/>
    </source>
</evidence>
<dbReference type="GO" id="GO:0003682">
    <property type="term" value="F:chromatin binding"/>
    <property type="evidence" value="ECO:0007669"/>
    <property type="project" value="InterPro"/>
</dbReference>
<dbReference type="Pfam" id="PF00439">
    <property type="entry name" value="Bromodomain"/>
    <property type="match status" value="2"/>
</dbReference>
<gene>
    <name evidence="14" type="primary">NCAS0J01190</name>
    <name evidence="14" type="ordered locus">NCAS_0J01190</name>
</gene>
<dbReference type="Gene3D" id="1.20.920.10">
    <property type="entry name" value="Bromodomain-like"/>
    <property type="match status" value="2"/>
</dbReference>
<dbReference type="OrthoDB" id="1742084at2759"/>
<feature type="domain" description="BAH" evidence="13">
    <location>
        <begin position="393"/>
        <end position="511"/>
    </location>
</feature>
<evidence type="ECO:0000256" key="8">
    <source>
        <dbReference type="ARBA" id="ARBA00023242"/>
    </source>
</evidence>
<evidence type="ECO:0000256" key="1">
    <source>
        <dbReference type="ARBA" id="ARBA00004123"/>
    </source>
</evidence>
<feature type="compositionally biased region" description="Acidic residues" evidence="11">
    <location>
        <begin position="856"/>
        <end position="868"/>
    </location>
</feature>
<dbReference type="InterPro" id="IPR043151">
    <property type="entry name" value="BAH_sf"/>
</dbReference>
<dbReference type="eggNOG" id="KOG1827">
    <property type="taxonomic scope" value="Eukaryota"/>
</dbReference>
<evidence type="ECO:0000256" key="3">
    <source>
        <dbReference type="ARBA" id="ARBA00022737"/>
    </source>
</evidence>
<evidence type="ECO:0000256" key="7">
    <source>
        <dbReference type="ARBA" id="ARBA00023163"/>
    </source>
</evidence>
<dbReference type="RefSeq" id="XP_003678436.1">
    <property type="nucleotide sequence ID" value="XM_003678388.1"/>
</dbReference>
<accession>G0VKR0</accession>
<dbReference type="Gene3D" id="2.30.30.490">
    <property type="match status" value="1"/>
</dbReference>
<dbReference type="SUPFAM" id="SSF47370">
    <property type="entry name" value="Bromodomain"/>
    <property type="match status" value="2"/>
</dbReference>
<feature type="compositionally biased region" description="Polar residues" evidence="11">
    <location>
        <begin position="204"/>
        <end position="215"/>
    </location>
</feature>
<keyword evidence="5" id="KW-0805">Transcription regulation</keyword>
<feature type="compositionally biased region" description="Acidic residues" evidence="11">
    <location>
        <begin position="833"/>
        <end position="842"/>
    </location>
</feature>
<evidence type="ECO:0000256" key="9">
    <source>
        <dbReference type="ARBA" id="ARBA00061403"/>
    </source>
</evidence>
<dbReference type="InterPro" id="IPR035700">
    <property type="entry name" value="Rsc1/Rsc2_Bromo"/>
</dbReference>
<dbReference type="Proteomes" id="UP000001640">
    <property type="component" value="Chromosome 10"/>
</dbReference>
<comment type="similarity">
    <text evidence="9">Belongs to the RSC1 family.</text>
</comment>
<feature type="region of interest" description="Disordered" evidence="11">
    <location>
        <begin position="833"/>
        <end position="878"/>
    </location>
</feature>
<dbReference type="CDD" id="cd04717">
    <property type="entry name" value="BAH_polybromo"/>
    <property type="match status" value="1"/>
</dbReference>
<keyword evidence="15" id="KW-1185">Reference proteome</keyword>
<organism evidence="14 15">
    <name type="scientific">Naumovozyma castellii</name>
    <name type="common">Yeast</name>
    <name type="synonym">Saccharomyces castellii</name>
    <dbReference type="NCBI Taxonomy" id="27288"/>
    <lineage>
        <taxon>Eukaryota</taxon>
        <taxon>Fungi</taxon>
        <taxon>Dikarya</taxon>
        <taxon>Ascomycota</taxon>
        <taxon>Saccharomycotina</taxon>
        <taxon>Saccharomycetes</taxon>
        <taxon>Saccharomycetales</taxon>
        <taxon>Saccharomycetaceae</taxon>
        <taxon>Naumovozyma</taxon>
    </lineage>
</organism>
<dbReference type="InterPro" id="IPR001025">
    <property type="entry name" value="BAH_dom"/>
</dbReference>
<evidence type="ECO:0000313" key="14">
    <source>
        <dbReference type="EMBL" id="CCC72098.1"/>
    </source>
</evidence>
<protein>
    <recommendedName>
        <fullName evidence="16">BAH domain-containing protein</fullName>
    </recommendedName>
</protein>
<dbReference type="PROSITE" id="PS00633">
    <property type="entry name" value="BROMODOMAIN_1"/>
    <property type="match status" value="1"/>
</dbReference>
<dbReference type="PROSITE" id="PS51038">
    <property type="entry name" value="BAH"/>
    <property type="match status" value="1"/>
</dbReference>
<dbReference type="InterPro" id="IPR036427">
    <property type="entry name" value="Bromodomain-like_sf"/>
</dbReference>
<dbReference type="GO" id="GO:0006368">
    <property type="term" value="P:transcription elongation by RNA polymerase II"/>
    <property type="evidence" value="ECO:0007669"/>
    <property type="project" value="EnsemblFungi"/>
</dbReference>
<keyword evidence="3" id="KW-0677">Repeat</keyword>
<keyword evidence="7" id="KW-0804">Transcription</keyword>
<dbReference type="GO" id="GO:0042173">
    <property type="term" value="P:regulation of sporulation resulting in formation of a cellular spore"/>
    <property type="evidence" value="ECO:0007669"/>
    <property type="project" value="EnsemblFungi"/>
</dbReference>
<evidence type="ECO:0000313" key="15">
    <source>
        <dbReference type="Proteomes" id="UP000001640"/>
    </source>
</evidence>
<dbReference type="InterPro" id="IPR001487">
    <property type="entry name" value="Bromodomain"/>
</dbReference>
<sequence>MEALQQLRGQLRQLFDSLFTIKDENGLAIHPIFDALPPKKEYPDYYIIIKKPVSFNTIKKRLSQYIDAQDFINDLAQIPWNAKTYNAQGSPIYRCATDLENFIKDSILPKLKQQYPNVRYPQLAPLPDEITPKENQRKPVEKPSSFVIKLNRGDHTTNTNTNNTRVPTILNTQTTNGPMQEVERKFVPPAPANATANVIIQNTTSSAGTPLSSRNTSQSPTPLTQTSMDPSYRQPSHLYSTRNTQKRNKIKRGRPPIIDLPYMQRIKNILKSLKRDVDENNKPILSIFDKFPLLNDFNANNSSVQYPIVLDDIWKKIKTRKYKNFKAFQIDFNLMLANFKMLYHLKENYLMKAAIIESQFNNLVNYELARPDSDYIPEGEFRTPLDEVFLRGKKYSIGDWVLLNNPNDSEKPIVGQIFKLWSTPDGNKWLNACWYFRPEQTVHRSDRLFYRNEVMKTGQYRDHSIEDIVSGCYVVHFTRYQRGDPENKFDGPLFICEFRYNETDKVFNKIRTWKACLPEEIRDIDEITIPVNGRKFFKYPSPIKQLLPRNATINDPIPQATEGLPNAPPLVGAVYLGPKLERDDLGEYSTSTDCPRYIIRPDDPREPGIVDLTNGTITTGPPSNMSAISRSSYSSARLNMHHSNSTKSLSMLQGNMTTPMAAPVPNTGYSNVHRDYVGPHSRVNTPLLPHGHRQQPQQPLRRHLYNKNNNNGNPKVDLRTAINNLTAQNTKGAHSQILVNAPGAYVLPFGPDILRPVDTVERTDVNNQSRRFNKEQMASRKRDLAMASEILWFRGPSVVLSTRVLNLGNEPLEMPLNRWFGKNKKPKLEFEEIEEQVDEQEASADRNTELANTEAPELETEDDDEDNEQIMNPFNSCLTPSAKFLSFKIASRASLQTESL</sequence>
<evidence type="ECO:0000256" key="4">
    <source>
        <dbReference type="ARBA" id="ARBA00022853"/>
    </source>
</evidence>
<keyword evidence="2" id="KW-0597">Phosphoprotein</keyword>
<dbReference type="InParanoid" id="G0VKR0"/>
<dbReference type="OMA" id="RLPHYTS"/>
<feature type="region of interest" description="Disordered" evidence="11">
    <location>
        <begin position="123"/>
        <end position="142"/>
    </location>
</feature>
<dbReference type="GeneID" id="96905795"/>
<dbReference type="EMBL" id="HE576761">
    <property type="protein sequence ID" value="CCC72098.1"/>
    <property type="molecule type" value="Genomic_DNA"/>
</dbReference>
<feature type="compositionally biased region" description="Polar residues" evidence="11">
    <location>
        <begin position="869"/>
        <end position="878"/>
    </location>
</feature>
<feature type="compositionally biased region" description="Polar residues" evidence="11">
    <location>
        <begin position="233"/>
        <end position="243"/>
    </location>
</feature>
<dbReference type="AlphaFoldDB" id="G0VKR0"/>
<evidence type="ECO:0008006" key="16">
    <source>
        <dbReference type="Google" id="ProtNLM"/>
    </source>
</evidence>
<dbReference type="GO" id="GO:0006303">
    <property type="term" value="P:double-strand break repair via nonhomologous end joining"/>
    <property type="evidence" value="ECO:0007669"/>
    <property type="project" value="EnsemblFungi"/>
</dbReference>
<keyword evidence="4" id="KW-0156">Chromatin regulator</keyword>
<dbReference type="HOGENOM" id="CLU_007728_2_0_1"/>
<comment type="subcellular location">
    <subcellularLocation>
        <location evidence="1">Nucleus</location>
    </subcellularLocation>
</comment>
<dbReference type="SMART" id="SM00439">
    <property type="entry name" value="BAH"/>
    <property type="match status" value="1"/>
</dbReference>
<dbReference type="Pfam" id="PF01426">
    <property type="entry name" value="BAH"/>
    <property type="match status" value="1"/>
</dbReference>
<dbReference type="GO" id="GO:0016586">
    <property type="term" value="C:RSC-type complex"/>
    <property type="evidence" value="ECO:0007669"/>
    <property type="project" value="EnsemblFungi"/>
</dbReference>